<dbReference type="STRING" id="234267.Acid_4981"/>
<evidence type="ECO:0008006" key="2">
    <source>
        <dbReference type="Google" id="ProtNLM"/>
    </source>
</evidence>
<dbReference type="KEGG" id="sus:Acid_4981"/>
<dbReference type="InParanoid" id="Q01WM7"/>
<dbReference type="EMBL" id="CP000473">
    <property type="protein sequence ID" value="ABJ85938.1"/>
    <property type="molecule type" value="Genomic_DNA"/>
</dbReference>
<gene>
    <name evidence="1" type="ordered locus">Acid_4981</name>
</gene>
<dbReference type="AlphaFoldDB" id="Q01WM7"/>
<dbReference type="HOGENOM" id="CLU_1110816_0_0_0"/>
<proteinExistence type="predicted"/>
<sequence precursor="true">MSMPVSKALFCGLFLCGAAGANTIILTGLHTSLGLQQSLYFDEDGVSSQAYWVGGIDIKVDNFSRLVFCVDLFTDINLSTYRTQLDFSDTPQLKQVGWLLQTQLPLITTKVGGAALQLAIWDIVADKGDGFAPGKGRVTQSTDGTHPTDPAVLATAISLETLSQGMSSNFGVVYHNFTTSNGTVVQTLMGSTVNDGGPQPTTPEISPALLMLSGIGLILIGTWCRNSGTIEPHAERPDLRCEELAGDPRR</sequence>
<name>Q01WM7_SOLUE</name>
<accession>Q01WM7</accession>
<protein>
    <recommendedName>
        <fullName evidence="2">PEP-CTERM protein-sorting domain-containing protein</fullName>
    </recommendedName>
</protein>
<evidence type="ECO:0000313" key="1">
    <source>
        <dbReference type="EMBL" id="ABJ85938.1"/>
    </source>
</evidence>
<reference evidence="1" key="1">
    <citation type="submission" date="2006-10" db="EMBL/GenBank/DDBJ databases">
        <title>Complete sequence of Solibacter usitatus Ellin6076.</title>
        <authorList>
            <consortium name="US DOE Joint Genome Institute"/>
            <person name="Copeland A."/>
            <person name="Lucas S."/>
            <person name="Lapidus A."/>
            <person name="Barry K."/>
            <person name="Detter J.C."/>
            <person name="Glavina del Rio T."/>
            <person name="Hammon N."/>
            <person name="Israni S."/>
            <person name="Dalin E."/>
            <person name="Tice H."/>
            <person name="Pitluck S."/>
            <person name="Thompson L.S."/>
            <person name="Brettin T."/>
            <person name="Bruce D."/>
            <person name="Han C."/>
            <person name="Tapia R."/>
            <person name="Gilna P."/>
            <person name="Schmutz J."/>
            <person name="Larimer F."/>
            <person name="Land M."/>
            <person name="Hauser L."/>
            <person name="Kyrpides N."/>
            <person name="Mikhailova N."/>
            <person name="Janssen P.H."/>
            <person name="Kuske C.R."/>
            <person name="Richardson P."/>
        </authorList>
    </citation>
    <scope>NUCLEOTIDE SEQUENCE</scope>
    <source>
        <strain evidence="1">Ellin6076</strain>
    </source>
</reference>
<organism evidence="1">
    <name type="scientific">Solibacter usitatus (strain Ellin6076)</name>
    <dbReference type="NCBI Taxonomy" id="234267"/>
    <lineage>
        <taxon>Bacteria</taxon>
        <taxon>Pseudomonadati</taxon>
        <taxon>Acidobacteriota</taxon>
        <taxon>Terriglobia</taxon>
        <taxon>Bryobacterales</taxon>
        <taxon>Solibacteraceae</taxon>
        <taxon>Candidatus Solibacter</taxon>
    </lineage>
</organism>